<name>A0A4U8UZR3_STECR</name>
<dbReference type="Proteomes" id="UP000298663">
    <property type="component" value="Unassembled WGS sequence"/>
</dbReference>
<proteinExistence type="predicted"/>
<accession>A0A4U8UZR3</accession>
<dbReference type="EMBL" id="AZBU02000001">
    <property type="protein sequence ID" value="TMS38982.1"/>
    <property type="molecule type" value="Genomic_DNA"/>
</dbReference>
<keyword evidence="2" id="KW-1185">Reference proteome</keyword>
<reference evidence="1 2" key="1">
    <citation type="journal article" date="2015" name="Genome Biol.">
        <title>Comparative genomics of Steinernema reveals deeply conserved gene regulatory networks.</title>
        <authorList>
            <person name="Dillman A.R."/>
            <person name="Macchietto M."/>
            <person name="Porter C.F."/>
            <person name="Rogers A."/>
            <person name="Williams B."/>
            <person name="Antoshechkin I."/>
            <person name="Lee M.M."/>
            <person name="Goodwin Z."/>
            <person name="Lu X."/>
            <person name="Lewis E.E."/>
            <person name="Goodrich-Blair H."/>
            <person name="Stock S.P."/>
            <person name="Adams B.J."/>
            <person name="Sternberg P.W."/>
            <person name="Mortazavi A."/>
        </authorList>
    </citation>
    <scope>NUCLEOTIDE SEQUENCE [LARGE SCALE GENOMIC DNA]</scope>
    <source>
        <strain evidence="1 2">ALL</strain>
    </source>
</reference>
<dbReference type="AlphaFoldDB" id="A0A4U8UZR3"/>
<comment type="caution">
    <text evidence="1">The sequence shown here is derived from an EMBL/GenBank/DDBJ whole genome shotgun (WGS) entry which is preliminary data.</text>
</comment>
<reference evidence="1 2" key="2">
    <citation type="journal article" date="2019" name="G3 (Bethesda)">
        <title>Hybrid Assembly of the Genome of the Entomopathogenic Nematode Steinernema carpocapsae Identifies the X-Chromosome.</title>
        <authorList>
            <person name="Serra L."/>
            <person name="Macchietto M."/>
            <person name="Macias-Munoz A."/>
            <person name="McGill C.J."/>
            <person name="Rodriguez I.M."/>
            <person name="Rodriguez B."/>
            <person name="Murad R."/>
            <person name="Mortazavi A."/>
        </authorList>
    </citation>
    <scope>NUCLEOTIDE SEQUENCE [LARGE SCALE GENOMIC DNA]</scope>
    <source>
        <strain evidence="1 2">ALL</strain>
    </source>
</reference>
<sequence length="96" mass="10428">MTSHWLLRNKPIARVVRSVCSEIITSGAIPHVPAYDNLKSALKIHLPGIFGAESMALHTPTGNLFTGIRGGLIAELKYNGCDVKSAKRGMKDERSI</sequence>
<evidence type="ECO:0000313" key="1">
    <source>
        <dbReference type="EMBL" id="TMS38982.1"/>
    </source>
</evidence>
<gene>
    <name evidence="1" type="ORF">L596_005590</name>
</gene>
<protein>
    <submittedName>
        <fullName evidence="1">Uncharacterized protein</fullName>
    </submittedName>
</protein>
<evidence type="ECO:0000313" key="2">
    <source>
        <dbReference type="Proteomes" id="UP000298663"/>
    </source>
</evidence>
<organism evidence="1 2">
    <name type="scientific">Steinernema carpocapsae</name>
    <name type="common">Entomopathogenic nematode</name>
    <dbReference type="NCBI Taxonomy" id="34508"/>
    <lineage>
        <taxon>Eukaryota</taxon>
        <taxon>Metazoa</taxon>
        <taxon>Ecdysozoa</taxon>
        <taxon>Nematoda</taxon>
        <taxon>Chromadorea</taxon>
        <taxon>Rhabditida</taxon>
        <taxon>Tylenchina</taxon>
        <taxon>Panagrolaimomorpha</taxon>
        <taxon>Strongyloidoidea</taxon>
        <taxon>Steinernematidae</taxon>
        <taxon>Steinernema</taxon>
    </lineage>
</organism>